<dbReference type="Gene3D" id="3.40.50.150">
    <property type="entry name" value="Vaccinia Virus protein VP39"/>
    <property type="match status" value="1"/>
</dbReference>
<dbReference type="NCBIfam" id="NF037959">
    <property type="entry name" value="MFS_SpdSyn"/>
    <property type="match status" value="1"/>
</dbReference>
<dbReference type="EMBL" id="WRPM01000059">
    <property type="protein sequence ID" value="MVT26365.1"/>
    <property type="molecule type" value="Genomic_DNA"/>
</dbReference>
<dbReference type="GO" id="GO:0032259">
    <property type="term" value="P:methylation"/>
    <property type="evidence" value="ECO:0007669"/>
    <property type="project" value="UniProtKB-KW"/>
</dbReference>
<reference evidence="2 3" key="1">
    <citation type="submission" date="2019-12" db="EMBL/GenBank/DDBJ databases">
        <title>Nesterenkonia muleiensis sp. nov., a novel actinobacterium isolated from sap of Populus euphratica.</title>
        <authorList>
            <person name="Wang R."/>
        </authorList>
    </citation>
    <scope>NUCLEOTIDE SEQUENCE [LARGE SCALE GENOMIC DNA]</scope>
    <source>
        <strain evidence="2 3">F10</strain>
    </source>
</reference>
<keyword evidence="2" id="KW-0489">Methyltransferase</keyword>
<dbReference type="GO" id="GO:0008168">
    <property type="term" value="F:methyltransferase activity"/>
    <property type="evidence" value="ECO:0007669"/>
    <property type="project" value="UniProtKB-KW"/>
</dbReference>
<keyword evidence="2" id="KW-0808">Transferase</keyword>
<keyword evidence="3" id="KW-1185">Reference proteome</keyword>
<dbReference type="PANTHER" id="PTHR43317:SF1">
    <property type="entry name" value="THERMOSPERMINE SYNTHASE ACAULIS5"/>
    <property type="match status" value="1"/>
</dbReference>
<dbReference type="InterPro" id="IPR029063">
    <property type="entry name" value="SAM-dependent_MTases_sf"/>
</dbReference>
<gene>
    <name evidence="2" type="ORF">GNZ21_08355</name>
</gene>
<evidence type="ECO:0000313" key="2">
    <source>
        <dbReference type="EMBL" id="MVT26365.1"/>
    </source>
</evidence>
<name>A0A7K1UIQ6_9MICC</name>
<accession>A0A7K1UIQ6</accession>
<evidence type="ECO:0000313" key="3">
    <source>
        <dbReference type="Proteomes" id="UP000460157"/>
    </source>
</evidence>
<evidence type="ECO:0000256" key="1">
    <source>
        <dbReference type="ARBA" id="ARBA00023115"/>
    </source>
</evidence>
<proteinExistence type="predicted"/>
<organism evidence="2 3">
    <name type="scientific">Nesterenkonia alkaliphila</name>
    <dbReference type="NCBI Taxonomy" id="1463631"/>
    <lineage>
        <taxon>Bacteria</taxon>
        <taxon>Bacillati</taxon>
        <taxon>Actinomycetota</taxon>
        <taxon>Actinomycetes</taxon>
        <taxon>Micrococcales</taxon>
        <taxon>Micrococcaceae</taxon>
        <taxon>Nesterenkonia</taxon>
    </lineage>
</organism>
<sequence>MLPKLPQRIQLSHSGQTAELTRDTLTDHGVVLSIGTGETRMAEQSHVEVGDPEFLLHDYLRRMRAVLTTLHQHPAGPTDALHLGAGALSLPRWLGEWRPEARQTVVDIEPELVDFVLRHLPMRAAPRNLVADAAEVLSPGGALAGERFDVIVVDLFNSAEAPAALTSAEFFSTVLGAMSGGGVMLVNLGDEPGMDFARGLVGTVLEAAGGASSVLLSAPAEVLAAEAEGNLVLAVCRTGFQETELSQIWAAGPHPGDVLSGVELAAWCS</sequence>
<dbReference type="OrthoDB" id="8221452at2"/>
<dbReference type="RefSeq" id="WP_157323222.1">
    <property type="nucleotide sequence ID" value="NZ_BMFX01000011.1"/>
</dbReference>
<dbReference type="GO" id="GO:0006596">
    <property type="term" value="P:polyamine biosynthetic process"/>
    <property type="evidence" value="ECO:0007669"/>
    <property type="project" value="UniProtKB-KW"/>
</dbReference>
<comment type="caution">
    <text evidence="2">The sequence shown here is derived from an EMBL/GenBank/DDBJ whole genome shotgun (WGS) entry which is preliminary data.</text>
</comment>
<dbReference type="SUPFAM" id="SSF53335">
    <property type="entry name" value="S-adenosyl-L-methionine-dependent methyltransferases"/>
    <property type="match status" value="1"/>
</dbReference>
<dbReference type="PANTHER" id="PTHR43317">
    <property type="entry name" value="THERMOSPERMINE SYNTHASE ACAULIS5"/>
    <property type="match status" value="1"/>
</dbReference>
<dbReference type="AlphaFoldDB" id="A0A7K1UIQ6"/>
<keyword evidence="1" id="KW-0620">Polyamine biosynthesis</keyword>
<protein>
    <submittedName>
        <fullName evidence="2">SAM-dependent methyltransferase</fullName>
    </submittedName>
</protein>
<dbReference type="Proteomes" id="UP000460157">
    <property type="component" value="Unassembled WGS sequence"/>
</dbReference>